<dbReference type="EMBL" id="JXTI01000002">
    <property type="protein sequence ID" value="KWX15854.1"/>
    <property type="molecule type" value="Genomic_DNA"/>
</dbReference>
<protein>
    <submittedName>
        <fullName evidence="1">Uncharacterized protein</fullName>
    </submittedName>
</protein>
<dbReference type="VEuPathDB" id="GiardiaDB:QR46_0172"/>
<evidence type="ECO:0000313" key="1">
    <source>
        <dbReference type="EMBL" id="KWX15854.1"/>
    </source>
</evidence>
<reference evidence="1 2" key="1">
    <citation type="journal article" date="2015" name="Mol. Biochem. Parasitol.">
        <title>Identification of polymorphic genes for use in assemblage B genotyping assays through comparative genomics of multiple assemblage B Giardia duodenalis isolates.</title>
        <authorList>
            <person name="Wielinga C."/>
            <person name="Thompson R.C."/>
            <person name="Monis P."/>
            <person name="Ryan U."/>
        </authorList>
    </citation>
    <scope>NUCLEOTIDE SEQUENCE [LARGE SCALE GENOMIC DNA]</scope>
    <source>
        <strain evidence="1 2">BAH15c1</strain>
    </source>
</reference>
<sequence length="312" mass="34346">MTIITTRTANISQAIRGHKSCMLNGKVYSICSNHLLATSELSIACIVARDSLLNVSYLRFNIATDLDVSSAAICRFGSVLLLAVPSPEHPLEFFTFCPETNQLKGIQGPALPSRWRFSIIEVRPNIVLLCGGDFVRKCYLLDFSKGTLSETARLPFVASSMTLVALGNELIAAPTFAVAGQFPTNKCLFYSISAGTWRVQSLPIPEHTHYGTVALTDQLLLLLTPRAQEKGLLEFRGYIYNHETRIAYRMERPDFPSYCDPVVFVHSGRLYVVGGLQNGKVSTNAHDLDLAALILCFKGTELRSLLKEGLGI</sequence>
<dbReference type="Proteomes" id="UP000070089">
    <property type="component" value="Unassembled WGS sequence"/>
</dbReference>
<evidence type="ECO:0000313" key="2">
    <source>
        <dbReference type="Proteomes" id="UP000070089"/>
    </source>
</evidence>
<dbReference type="InterPro" id="IPR015915">
    <property type="entry name" value="Kelch-typ_b-propeller"/>
</dbReference>
<name>A0A132P0M3_GIAIN</name>
<dbReference type="OrthoDB" id="10250570at2759"/>
<dbReference type="Gene3D" id="2.120.10.80">
    <property type="entry name" value="Kelch-type beta propeller"/>
    <property type="match status" value="1"/>
</dbReference>
<accession>A0A132P0M3</accession>
<dbReference type="SUPFAM" id="SSF117281">
    <property type="entry name" value="Kelch motif"/>
    <property type="match status" value="1"/>
</dbReference>
<gene>
    <name evidence="1" type="ORF">QR46_0172</name>
</gene>
<proteinExistence type="predicted"/>
<dbReference type="AlphaFoldDB" id="A0A132P0M3"/>
<organism evidence="1 2">
    <name type="scientific">Giardia duodenalis assemblage B</name>
    <dbReference type="NCBI Taxonomy" id="1394984"/>
    <lineage>
        <taxon>Eukaryota</taxon>
        <taxon>Metamonada</taxon>
        <taxon>Diplomonadida</taxon>
        <taxon>Hexamitidae</taxon>
        <taxon>Giardiinae</taxon>
        <taxon>Giardia</taxon>
    </lineage>
</organism>
<comment type="caution">
    <text evidence="1">The sequence shown here is derived from an EMBL/GenBank/DDBJ whole genome shotgun (WGS) entry which is preliminary data.</text>
</comment>